<evidence type="ECO:0000313" key="3">
    <source>
        <dbReference type="Proteomes" id="UP000031036"/>
    </source>
</evidence>
<keyword evidence="1" id="KW-0812">Transmembrane</keyword>
<name>A0A0B2UZD3_TOXCA</name>
<dbReference type="AlphaFoldDB" id="A0A0B2UZD3"/>
<reference evidence="2 3" key="1">
    <citation type="submission" date="2014-11" db="EMBL/GenBank/DDBJ databases">
        <title>Genetic blueprint of the zoonotic pathogen Toxocara canis.</title>
        <authorList>
            <person name="Zhu X.-Q."/>
            <person name="Korhonen P.K."/>
            <person name="Cai H."/>
            <person name="Young N.D."/>
            <person name="Nejsum P."/>
            <person name="von Samson-Himmelstjerna G."/>
            <person name="Boag P.R."/>
            <person name="Tan P."/>
            <person name="Li Q."/>
            <person name="Min J."/>
            <person name="Yang Y."/>
            <person name="Wang X."/>
            <person name="Fang X."/>
            <person name="Hall R.S."/>
            <person name="Hofmann A."/>
            <person name="Sternberg P.W."/>
            <person name="Jex A.R."/>
            <person name="Gasser R.B."/>
        </authorList>
    </citation>
    <scope>NUCLEOTIDE SEQUENCE [LARGE SCALE GENOMIC DNA]</scope>
    <source>
        <strain evidence="2">PN_DK_2014</strain>
    </source>
</reference>
<organism evidence="2 3">
    <name type="scientific">Toxocara canis</name>
    <name type="common">Canine roundworm</name>
    <dbReference type="NCBI Taxonomy" id="6265"/>
    <lineage>
        <taxon>Eukaryota</taxon>
        <taxon>Metazoa</taxon>
        <taxon>Ecdysozoa</taxon>
        <taxon>Nematoda</taxon>
        <taxon>Chromadorea</taxon>
        <taxon>Rhabditida</taxon>
        <taxon>Spirurina</taxon>
        <taxon>Ascaridomorpha</taxon>
        <taxon>Ascaridoidea</taxon>
        <taxon>Toxocaridae</taxon>
        <taxon>Toxocara</taxon>
    </lineage>
</organism>
<evidence type="ECO:0000313" key="2">
    <source>
        <dbReference type="EMBL" id="KHN74447.1"/>
    </source>
</evidence>
<keyword evidence="3" id="KW-1185">Reference proteome</keyword>
<keyword evidence="1" id="KW-1133">Transmembrane helix</keyword>
<feature type="transmembrane region" description="Helical" evidence="1">
    <location>
        <begin position="34"/>
        <end position="55"/>
    </location>
</feature>
<feature type="non-terminal residue" evidence="2">
    <location>
        <position position="1"/>
    </location>
</feature>
<proteinExistence type="predicted"/>
<evidence type="ECO:0000256" key="1">
    <source>
        <dbReference type="SAM" id="Phobius"/>
    </source>
</evidence>
<dbReference type="EMBL" id="JPKZ01002910">
    <property type="protein sequence ID" value="KHN74447.1"/>
    <property type="molecule type" value="Genomic_DNA"/>
</dbReference>
<protein>
    <submittedName>
        <fullName evidence="2">Uncharacterized protein</fullName>
    </submittedName>
</protein>
<gene>
    <name evidence="2" type="ORF">Tcan_01099</name>
</gene>
<dbReference type="Proteomes" id="UP000031036">
    <property type="component" value="Unassembled WGS sequence"/>
</dbReference>
<comment type="caution">
    <text evidence="2">The sequence shown here is derived from an EMBL/GenBank/DDBJ whole genome shotgun (WGS) entry which is preliminary data.</text>
</comment>
<sequence>WACIVAEVTNNSTGKRQSQLSELVKGADDEPSKFLFFVIDGIIYIASVTSIGYFLTELCSSCAYPFIYSLSSRAYHKRRWPHISMIGFVHRVFVNKDSLSLCPRFWSSSTQSVSLVARLLSTVRAISRADSCLQI</sequence>
<keyword evidence="1" id="KW-0472">Membrane</keyword>
<accession>A0A0B2UZD3</accession>
<feature type="non-terminal residue" evidence="2">
    <location>
        <position position="135"/>
    </location>
</feature>